<dbReference type="KEGG" id="cil:EG358_06525"/>
<accession>A0A381F9Y9</accession>
<evidence type="ECO:0008006" key="5">
    <source>
        <dbReference type="Google" id="ProtNLM"/>
    </source>
</evidence>
<gene>
    <name evidence="2" type="ORF">NCTC13560_01912</name>
    <name evidence="1" type="ORF">SAMN05421682_111100</name>
</gene>
<dbReference type="EMBL" id="UFVS01000001">
    <property type="protein sequence ID" value="SUX43264.1"/>
    <property type="molecule type" value="Genomic_DNA"/>
</dbReference>
<dbReference type="AlphaFoldDB" id="A0A381F9Y9"/>
<reference evidence="2 4" key="2">
    <citation type="submission" date="2018-06" db="EMBL/GenBank/DDBJ databases">
        <authorList>
            <consortium name="Pathogen Informatics"/>
            <person name="Doyle S."/>
        </authorList>
    </citation>
    <scope>NUCLEOTIDE SEQUENCE [LARGE SCALE GENOMIC DNA]</scope>
    <source>
        <strain evidence="2 4">NCTC13560</strain>
    </source>
</reference>
<dbReference type="Proteomes" id="UP000255231">
    <property type="component" value="Unassembled WGS sequence"/>
</dbReference>
<evidence type="ECO:0000313" key="1">
    <source>
        <dbReference type="EMBL" id="SIR02801.1"/>
    </source>
</evidence>
<sequence length="268" mass="30647">MKKYFFLSLMSSVVFFNSCNSTDEYELITDPIQQRILLSKVTTVYYDNPANPQTTVSTLEYNNQGDLSKMRSEGRTSIFEYDTNGKPSKINYYNSAGTLEYYLLYTYSNNELQNTKAIYSNPDFNRTITYTYNNGKVATSTQCQSANCSNPSLSSYTYNGDNITVETSEIGGTFPSSTKHEYLYDNQLNPYTFTNKYFRIMMGGAYALSKNNYASERISFKDSAGNWVQNQNIIYEIQYNSAQLPVQVIGKAANGSNYVKYNYEYILQ</sequence>
<dbReference type="Proteomes" id="UP000185725">
    <property type="component" value="Unassembled WGS sequence"/>
</dbReference>
<dbReference type="GeneID" id="303673348"/>
<dbReference type="OrthoDB" id="1273664at2"/>
<evidence type="ECO:0000313" key="2">
    <source>
        <dbReference type="EMBL" id="SUX43264.1"/>
    </source>
</evidence>
<organism evidence="2 4">
    <name type="scientific">Chryseobacterium indoltheticum</name>
    <dbReference type="NCBI Taxonomy" id="254"/>
    <lineage>
        <taxon>Bacteria</taxon>
        <taxon>Pseudomonadati</taxon>
        <taxon>Bacteroidota</taxon>
        <taxon>Flavobacteriia</taxon>
        <taxon>Flavobacteriales</taxon>
        <taxon>Weeksellaceae</taxon>
        <taxon>Chryseobacterium group</taxon>
        <taxon>Chryseobacterium</taxon>
    </lineage>
</organism>
<protein>
    <recommendedName>
        <fullName evidence="5">YD repeat-containing protein</fullName>
    </recommendedName>
</protein>
<dbReference type="RefSeq" id="WP_076561806.1">
    <property type="nucleotide sequence ID" value="NZ_CP033929.1"/>
</dbReference>
<reference evidence="1 3" key="1">
    <citation type="submission" date="2017-01" db="EMBL/GenBank/DDBJ databases">
        <authorList>
            <person name="Varghese N."/>
            <person name="Submissions S."/>
        </authorList>
    </citation>
    <scope>NUCLEOTIDE SEQUENCE [LARGE SCALE GENOMIC DNA]</scope>
    <source>
        <strain evidence="1 3">ATCC 27950</strain>
    </source>
</reference>
<name>A0A381F9Y9_9FLAO</name>
<evidence type="ECO:0000313" key="3">
    <source>
        <dbReference type="Proteomes" id="UP000185725"/>
    </source>
</evidence>
<proteinExistence type="predicted"/>
<evidence type="ECO:0000313" key="4">
    <source>
        <dbReference type="Proteomes" id="UP000255231"/>
    </source>
</evidence>
<dbReference type="EMBL" id="FTMF01000011">
    <property type="protein sequence ID" value="SIR02801.1"/>
    <property type="molecule type" value="Genomic_DNA"/>
</dbReference>
<keyword evidence="3" id="KW-1185">Reference proteome</keyword>